<dbReference type="KEGG" id="paby:Ga0080574_TMP3424"/>
<evidence type="ECO:0000313" key="2">
    <source>
        <dbReference type="EMBL" id="APZ53758.1"/>
    </source>
</evidence>
<dbReference type="Proteomes" id="UP000187059">
    <property type="component" value="Chromosome"/>
</dbReference>
<proteinExistence type="predicted"/>
<dbReference type="STRING" id="1250539.Ga0080574_TMP3424"/>
<gene>
    <name evidence="2" type="ORF">Ga0080574_TMP3424</name>
    <name evidence="1" type="ORF">Ga0080574_TMP878</name>
</gene>
<dbReference type="AlphaFoldDB" id="A0A1P8UWJ4"/>
<protein>
    <submittedName>
        <fullName evidence="2">Uncharacterized protein</fullName>
    </submittedName>
</protein>
<evidence type="ECO:0000313" key="3">
    <source>
        <dbReference type="Proteomes" id="UP000187059"/>
    </source>
</evidence>
<dbReference type="KEGG" id="paby:Ga0080574_TMP878"/>
<sequence length="77" mass="8735">MAVVTSLGGFFVTYGQMQTRLDYIEERREASASLMLGLEGRIRALEASGARQDERLAGIYNLLNRIDTRLERIERAD</sequence>
<name>A0A1P8UWJ4_9RHOB</name>
<dbReference type="EMBL" id="CP015093">
    <property type="protein sequence ID" value="APZ51212.1"/>
    <property type="molecule type" value="Genomic_DNA"/>
</dbReference>
<evidence type="ECO:0000313" key="1">
    <source>
        <dbReference type="EMBL" id="APZ51212.1"/>
    </source>
</evidence>
<keyword evidence="3" id="KW-1185">Reference proteome</keyword>
<dbReference type="EMBL" id="CP015093">
    <property type="protein sequence ID" value="APZ53758.1"/>
    <property type="molecule type" value="Genomic_DNA"/>
</dbReference>
<organism evidence="2 3">
    <name type="scientific">Salipiger abyssi</name>
    <dbReference type="NCBI Taxonomy" id="1250539"/>
    <lineage>
        <taxon>Bacteria</taxon>
        <taxon>Pseudomonadati</taxon>
        <taxon>Pseudomonadota</taxon>
        <taxon>Alphaproteobacteria</taxon>
        <taxon>Rhodobacterales</taxon>
        <taxon>Roseobacteraceae</taxon>
        <taxon>Salipiger</taxon>
    </lineage>
</organism>
<accession>A0A1P8UWJ4</accession>
<reference evidence="2 3" key="1">
    <citation type="submission" date="2016-04" db="EMBL/GenBank/DDBJ databases">
        <title>Deep-sea bacteria in the southern Pacific.</title>
        <authorList>
            <person name="Tang K."/>
        </authorList>
    </citation>
    <scope>NUCLEOTIDE SEQUENCE [LARGE SCALE GENOMIC DNA]</scope>
    <source>
        <strain evidence="2 3">JLT2014</strain>
    </source>
</reference>